<dbReference type="InterPro" id="IPR043917">
    <property type="entry name" value="DUF5753"/>
</dbReference>
<gene>
    <name evidence="2" type="ORF">HGA13_11265</name>
</gene>
<dbReference type="RefSeq" id="WP_068047396.1">
    <property type="nucleotide sequence ID" value="NZ_JAAXOO010000002.1"/>
</dbReference>
<evidence type="ECO:0000313" key="2">
    <source>
        <dbReference type="EMBL" id="NKY33651.1"/>
    </source>
</evidence>
<dbReference type="CDD" id="cd00093">
    <property type="entry name" value="HTH_XRE"/>
    <property type="match status" value="1"/>
</dbReference>
<dbReference type="AlphaFoldDB" id="A0A846XBG8"/>
<organism evidence="2 3">
    <name type="scientific">Nocardia speluncae</name>
    <dbReference type="NCBI Taxonomy" id="419477"/>
    <lineage>
        <taxon>Bacteria</taxon>
        <taxon>Bacillati</taxon>
        <taxon>Actinomycetota</taxon>
        <taxon>Actinomycetes</taxon>
        <taxon>Mycobacteriales</taxon>
        <taxon>Nocardiaceae</taxon>
        <taxon>Nocardia</taxon>
    </lineage>
</organism>
<dbReference type="SUPFAM" id="SSF47413">
    <property type="entry name" value="lambda repressor-like DNA-binding domains"/>
    <property type="match status" value="1"/>
</dbReference>
<evidence type="ECO:0000313" key="3">
    <source>
        <dbReference type="Proteomes" id="UP000565715"/>
    </source>
</evidence>
<dbReference type="Pfam" id="PF13560">
    <property type="entry name" value="HTH_31"/>
    <property type="match status" value="1"/>
</dbReference>
<dbReference type="EMBL" id="JAAXOO010000002">
    <property type="protein sequence ID" value="NKY33651.1"/>
    <property type="molecule type" value="Genomic_DNA"/>
</dbReference>
<dbReference type="GO" id="GO:0003677">
    <property type="term" value="F:DNA binding"/>
    <property type="evidence" value="ECO:0007669"/>
    <property type="project" value="InterPro"/>
</dbReference>
<sequence>MSIEPNPPTLPRRVLGRRLREMREMAGLTRAHAARRCEMGAQTLWRLETGRNSETKKMVINALCDTYEASADDRRELLWLVDESRKDGWWHSMTDAVVPEAQMYLGLEQAARKVFAWQTMIVPGLLQTPAYRRALWEIAEPLGRSIDIGSELALLQRRQERLQDASEFSVEFALSESVLRQPVGGPDVMTDQLGHLAEICALPQVSLKVVPFGAPGHLGLTAKHFVYLVFPDHVNPVLTEPPVVYVEGFTGALYLDKPSEITQYQAARSSILQVALDERDTQRLIEATAREYRS</sequence>
<dbReference type="InterPro" id="IPR010982">
    <property type="entry name" value="Lambda_DNA-bd_dom_sf"/>
</dbReference>
<dbReference type="SMART" id="SM00530">
    <property type="entry name" value="HTH_XRE"/>
    <property type="match status" value="1"/>
</dbReference>
<evidence type="ECO:0000259" key="1">
    <source>
        <dbReference type="PROSITE" id="PS50943"/>
    </source>
</evidence>
<name>A0A846XBG8_9NOCA</name>
<protein>
    <submittedName>
        <fullName evidence="2">Helix-turn-helix domain-containing protein</fullName>
    </submittedName>
</protein>
<comment type="caution">
    <text evidence="2">The sequence shown here is derived from an EMBL/GenBank/DDBJ whole genome shotgun (WGS) entry which is preliminary data.</text>
</comment>
<keyword evidence="3" id="KW-1185">Reference proteome</keyword>
<accession>A0A846XBG8</accession>
<dbReference type="InterPro" id="IPR001387">
    <property type="entry name" value="Cro/C1-type_HTH"/>
</dbReference>
<dbReference type="Proteomes" id="UP000565715">
    <property type="component" value="Unassembled WGS sequence"/>
</dbReference>
<dbReference type="Pfam" id="PF19054">
    <property type="entry name" value="DUF5753"/>
    <property type="match status" value="1"/>
</dbReference>
<proteinExistence type="predicted"/>
<reference evidence="2 3" key="1">
    <citation type="submission" date="2020-04" db="EMBL/GenBank/DDBJ databases">
        <title>MicrobeNet Type strains.</title>
        <authorList>
            <person name="Nicholson A.C."/>
        </authorList>
    </citation>
    <scope>NUCLEOTIDE SEQUENCE [LARGE SCALE GENOMIC DNA]</scope>
    <source>
        <strain evidence="2 3">DSM 45078</strain>
    </source>
</reference>
<dbReference type="Gene3D" id="1.10.260.40">
    <property type="entry name" value="lambda repressor-like DNA-binding domains"/>
    <property type="match status" value="1"/>
</dbReference>
<dbReference type="PROSITE" id="PS50943">
    <property type="entry name" value="HTH_CROC1"/>
    <property type="match status" value="1"/>
</dbReference>
<feature type="domain" description="HTH cro/C1-type" evidence="1">
    <location>
        <begin position="19"/>
        <end position="74"/>
    </location>
</feature>